<accession>A0A0F8Z5A9</accession>
<dbReference type="EMBL" id="LAZR01053229">
    <property type="protein sequence ID" value="KKK81200.1"/>
    <property type="molecule type" value="Genomic_DNA"/>
</dbReference>
<dbReference type="AlphaFoldDB" id="A0A0F8Z5A9"/>
<reference evidence="2" key="1">
    <citation type="journal article" date="2015" name="Nature">
        <title>Complex archaea that bridge the gap between prokaryotes and eukaryotes.</title>
        <authorList>
            <person name="Spang A."/>
            <person name="Saw J.H."/>
            <person name="Jorgensen S.L."/>
            <person name="Zaremba-Niedzwiedzka K."/>
            <person name="Martijn J."/>
            <person name="Lind A.E."/>
            <person name="van Eijk R."/>
            <person name="Schleper C."/>
            <person name="Guy L."/>
            <person name="Ettema T.J."/>
        </authorList>
    </citation>
    <scope>NUCLEOTIDE SEQUENCE</scope>
</reference>
<feature type="non-terminal residue" evidence="2">
    <location>
        <position position="283"/>
    </location>
</feature>
<name>A0A0F8Z5A9_9ZZZZ</name>
<evidence type="ECO:0000256" key="1">
    <source>
        <dbReference type="SAM" id="MobiDB-lite"/>
    </source>
</evidence>
<organism evidence="2">
    <name type="scientific">marine sediment metagenome</name>
    <dbReference type="NCBI Taxonomy" id="412755"/>
    <lineage>
        <taxon>unclassified sequences</taxon>
        <taxon>metagenomes</taxon>
        <taxon>ecological metagenomes</taxon>
    </lineage>
</organism>
<evidence type="ECO:0000313" key="2">
    <source>
        <dbReference type="EMBL" id="KKK81200.1"/>
    </source>
</evidence>
<feature type="compositionally biased region" description="Basic and acidic residues" evidence="1">
    <location>
        <begin position="259"/>
        <end position="268"/>
    </location>
</feature>
<sequence length="283" mass="31143">MARIIQAQDLGARPSLRSGRRVVSDQSGQIKAQGLQNLAQTVSDIAEGMRAREDKLTYASAKSGFLTADLDARKVVEENDEYELWEEKYREKVKVALEAAMTKIKSKSDRKLFEMDNRLAIERGTLEIRAAARRREIDHKRANLDSDLETARGNALAADPGTRSDVLGNALDNIESARAEGIISDEDAAQRGRAFTVDVVEGSLVTMDPESRIAALKDPQGQAKQFLHADVRAKMLRTAEKENKATRIKADSQSAVDGIMEKNPEDRGGALVAARKISDPDVR</sequence>
<gene>
    <name evidence="2" type="ORF">LCGC14_2815880</name>
</gene>
<proteinExistence type="predicted"/>
<comment type="caution">
    <text evidence="2">The sequence shown here is derived from an EMBL/GenBank/DDBJ whole genome shotgun (WGS) entry which is preliminary data.</text>
</comment>
<feature type="region of interest" description="Disordered" evidence="1">
    <location>
        <begin position="244"/>
        <end position="283"/>
    </location>
</feature>
<protein>
    <submittedName>
        <fullName evidence="2">Uncharacterized protein</fullName>
    </submittedName>
</protein>